<sequence length="166" mass="18765">MSSQSPYVNKTLSYILWGLGCFGVCGLHRFYLGKPITGLIWFFTFGLCFIGQIIDVFLINRIIHNRNKFLEEKEQVEKILIASDTKESLLQRLLPFPVGNKKNQQMQKLLKAASDNANVLSLGQAILITGLPADQVQELLTDTLRKGIARIDNEPESGAVRYYFDI</sequence>
<reference evidence="7" key="1">
    <citation type="submission" date="2019-11" db="EMBL/GenBank/DDBJ databases">
        <title>Genomic insights into an expanded diversity of filamentous marine cyanobacteria reveals the extraordinary biosynthetic potential of Moorea and Okeania.</title>
        <authorList>
            <person name="Ferreira Leao T."/>
            <person name="Wang M."/>
            <person name="Moss N."/>
            <person name="Da Silva R."/>
            <person name="Sanders J."/>
            <person name="Nurk S."/>
            <person name="Gurevich A."/>
            <person name="Humphrey G."/>
            <person name="Reher R."/>
            <person name="Zhu Q."/>
            <person name="Belda-Ferre P."/>
            <person name="Glukhov E."/>
            <person name="Rex R."/>
            <person name="Dorrestein P.C."/>
            <person name="Knight R."/>
            <person name="Pevzner P."/>
            <person name="Gerwick W.H."/>
            <person name="Gerwick L."/>
        </authorList>
    </citation>
    <scope>NUCLEOTIDE SEQUENCE</scope>
    <source>
        <strain evidence="7">SIO1C4</strain>
    </source>
</reference>
<evidence type="ECO:0000256" key="3">
    <source>
        <dbReference type="ARBA" id="ARBA00022989"/>
    </source>
</evidence>
<evidence type="ECO:0000256" key="2">
    <source>
        <dbReference type="ARBA" id="ARBA00022692"/>
    </source>
</evidence>
<keyword evidence="2 5" id="KW-0812">Transmembrane</keyword>
<gene>
    <name evidence="7" type="ORF">F6J89_18290</name>
</gene>
<evidence type="ECO:0000259" key="6">
    <source>
        <dbReference type="Pfam" id="PF05154"/>
    </source>
</evidence>
<organism evidence="7">
    <name type="scientific">Symploca sp. SIO1C4</name>
    <dbReference type="NCBI Taxonomy" id="2607765"/>
    <lineage>
        <taxon>Bacteria</taxon>
        <taxon>Bacillati</taxon>
        <taxon>Cyanobacteriota</taxon>
        <taxon>Cyanophyceae</taxon>
        <taxon>Coleofasciculales</taxon>
        <taxon>Coleofasciculaceae</taxon>
        <taxon>Symploca</taxon>
    </lineage>
</organism>
<evidence type="ECO:0000256" key="5">
    <source>
        <dbReference type="SAM" id="Phobius"/>
    </source>
</evidence>
<name>A0A6B3N7B6_9CYAN</name>
<dbReference type="AlphaFoldDB" id="A0A6B3N7B6"/>
<feature type="transmembrane region" description="Helical" evidence="5">
    <location>
        <begin position="38"/>
        <end position="59"/>
    </location>
</feature>
<protein>
    <submittedName>
        <fullName evidence="7">TM2 domain-containing protein</fullName>
    </submittedName>
</protein>
<comment type="subcellular location">
    <subcellularLocation>
        <location evidence="1">Membrane</location>
        <topology evidence="1">Multi-pass membrane protein</topology>
    </subcellularLocation>
</comment>
<comment type="caution">
    <text evidence="7">The sequence shown here is derived from an EMBL/GenBank/DDBJ whole genome shotgun (WGS) entry which is preliminary data.</text>
</comment>
<feature type="domain" description="TM2" evidence="6">
    <location>
        <begin position="8"/>
        <end position="57"/>
    </location>
</feature>
<dbReference type="EMBL" id="JAAHFQ010000380">
    <property type="protein sequence ID" value="NER29516.1"/>
    <property type="molecule type" value="Genomic_DNA"/>
</dbReference>
<accession>A0A6B3N7B6</accession>
<dbReference type="PANTHER" id="PTHR21016:SF25">
    <property type="entry name" value="TM2 DOMAIN-CONTAINING PROTEIN DDB_G0277895-RELATED"/>
    <property type="match status" value="1"/>
</dbReference>
<feature type="transmembrane region" description="Helical" evidence="5">
    <location>
        <begin position="12"/>
        <end position="32"/>
    </location>
</feature>
<dbReference type="InterPro" id="IPR050932">
    <property type="entry name" value="TM2D1-3-like"/>
</dbReference>
<evidence type="ECO:0000313" key="7">
    <source>
        <dbReference type="EMBL" id="NER29516.1"/>
    </source>
</evidence>
<dbReference type="GO" id="GO:0016020">
    <property type="term" value="C:membrane"/>
    <property type="evidence" value="ECO:0007669"/>
    <property type="project" value="UniProtKB-SubCell"/>
</dbReference>
<dbReference type="InterPro" id="IPR007829">
    <property type="entry name" value="TM2"/>
</dbReference>
<keyword evidence="3 5" id="KW-1133">Transmembrane helix</keyword>
<dbReference type="PANTHER" id="PTHR21016">
    <property type="entry name" value="BETA-AMYLOID BINDING PROTEIN-RELATED"/>
    <property type="match status" value="1"/>
</dbReference>
<keyword evidence="4 5" id="KW-0472">Membrane</keyword>
<proteinExistence type="predicted"/>
<evidence type="ECO:0000256" key="4">
    <source>
        <dbReference type="ARBA" id="ARBA00023136"/>
    </source>
</evidence>
<dbReference type="Pfam" id="PF05154">
    <property type="entry name" value="TM2"/>
    <property type="match status" value="1"/>
</dbReference>
<evidence type="ECO:0000256" key="1">
    <source>
        <dbReference type="ARBA" id="ARBA00004141"/>
    </source>
</evidence>